<keyword evidence="1 2" id="KW-0732">Signal</keyword>
<evidence type="ECO:0000313" key="4">
    <source>
        <dbReference type="EMBL" id="KAF7850208.1"/>
    </source>
</evidence>
<evidence type="ECO:0000313" key="5">
    <source>
        <dbReference type="Proteomes" id="UP000806378"/>
    </source>
</evidence>
<organism evidence="4 5">
    <name type="scientific">Corymbia citriodora subsp. variegata</name>
    <dbReference type="NCBI Taxonomy" id="360336"/>
    <lineage>
        <taxon>Eukaryota</taxon>
        <taxon>Viridiplantae</taxon>
        <taxon>Streptophyta</taxon>
        <taxon>Embryophyta</taxon>
        <taxon>Tracheophyta</taxon>
        <taxon>Spermatophyta</taxon>
        <taxon>Magnoliopsida</taxon>
        <taxon>eudicotyledons</taxon>
        <taxon>Gunneridae</taxon>
        <taxon>Pentapetalae</taxon>
        <taxon>rosids</taxon>
        <taxon>malvids</taxon>
        <taxon>Myrtales</taxon>
        <taxon>Myrtaceae</taxon>
        <taxon>Myrtoideae</taxon>
        <taxon>Eucalypteae</taxon>
        <taxon>Corymbia</taxon>
    </lineage>
</organism>
<evidence type="ECO:0000256" key="1">
    <source>
        <dbReference type="ARBA" id="ARBA00022729"/>
    </source>
</evidence>
<feature type="chain" id="PRO_5035901260" description="Prolamin-like domain-containing protein" evidence="2">
    <location>
        <begin position="29"/>
        <end position="121"/>
    </location>
</feature>
<dbReference type="Gramene" id="rna-gnl|WGS:JABURB|Cocit.L5738.1">
    <property type="protein sequence ID" value="cds-KAF7850208.1"/>
    <property type="gene ID" value="gene-BT93_L5738"/>
</dbReference>
<dbReference type="OrthoDB" id="973137at2759"/>
<reference evidence="4" key="1">
    <citation type="submission" date="2020-05" db="EMBL/GenBank/DDBJ databases">
        <title>WGS assembly of Corymbia citriodora subspecies variegata.</title>
        <authorList>
            <person name="Barry K."/>
            <person name="Hundley H."/>
            <person name="Shu S."/>
            <person name="Jenkins J."/>
            <person name="Grimwood J."/>
            <person name="Baten A."/>
        </authorList>
    </citation>
    <scope>NUCLEOTIDE SEQUENCE</scope>
    <source>
        <strain evidence="4">CV2-018</strain>
    </source>
</reference>
<dbReference type="InterPro" id="IPR040220">
    <property type="entry name" value="DD11"/>
</dbReference>
<accession>A0A8T0CRC9</accession>
<evidence type="ECO:0000259" key="3">
    <source>
        <dbReference type="Pfam" id="PF05617"/>
    </source>
</evidence>
<dbReference type="Proteomes" id="UP000806378">
    <property type="component" value="Unassembled WGS sequence"/>
</dbReference>
<dbReference type="PANTHER" id="PTHR31207:SF23">
    <property type="entry name" value="DOWNREGULATED IN DIF1 18-RELATED"/>
    <property type="match status" value="1"/>
</dbReference>
<proteinExistence type="predicted"/>
<name>A0A8T0CRC9_CORYI</name>
<feature type="domain" description="Prolamin-like" evidence="3">
    <location>
        <begin position="34"/>
        <end position="108"/>
    </location>
</feature>
<dbReference type="AlphaFoldDB" id="A0A8T0CRC9"/>
<dbReference type="Pfam" id="PF05617">
    <property type="entry name" value="Prolamin_like"/>
    <property type="match status" value="1"/>
</dbReference>
<gene>
    <name evidence="4" type="ORF">BT93_L5738</name>
</gene>
<keyword evidence="5" id="KW-1185">Reference proteome</keyword>
<dbReference type="EMBL" id="MU089635">
    <property type="protein sequence ID" value="KAF7850208.1"/>
    <property type="molecule type" value="Genomic_DNA"/>
</dbReference>
<comment type="caution">
    <text evidence="4">The sequence shown here is derived from an EMBL/GenBank/DDBJ whole genome shotgun (WGS) entry which is preliminary data.</text>
</comment>
<dbReference type="InterPro" id="IPR008502">
    <property type="entry name" value="Prolamin-like"/>
</dbReference>
<protein>
    <recommendedName>
        <fullName evidence="3">Prolamin-like domain-containing protein</fullName>
    </recommendedName>
</protein>
<evidence type="ECO:0000256" key="2">
    <source>
        <dbReference type="SAM" id="SignalP"/>
    </source>
</evidence>
<feature type="signal peptide" evidence="2">
    <location>
        <begin position="1"/>
        <end position="28"/>
    </location>
</feature>
<sequence>MAMLKNLYALMILSVVPTITLLPKATFAIDGTPDCAKGMTFHCGSGFYQIIVLADTFTPSNECCGQLLKAGNNCHNKFVESIVSNPKQIRGTIPDVYKRGNETWNNCVAAISPVSPPELAH</sequence>
<dbReference type="PANTHER" id="PTHR31207">
    <property type="entry name" value="ECA1 GAMETOGENESIS FAMILY PROTEIN (DUF784)-RELATED-RELATED"/>
    <property type="match status" value="1"/>
</dbReference>